<name>A0A975D8U1_9SPHN</name>
<organism evidence="1 2">
    <name type="scientific">Rhizorhabdus wittichii</name>
    <dbReference type="NCBI Taxonomy" id="160791"/>
    <lineage>
        <taxon>Bacteria</taxon>
        <taxon>Pseudomonadati</taxon>
        <taxon>Pseudomonadota</taxon>
        <taxon>Alphaproteobacteria</taxon>
        <taxon>Sphingomonadales</taxon>
        <taxon>Sphingomonadaceae</taxon>
        <taxon>Rhizorhabdus</taxon>
    </lineage>
</organism>
<proteinExistence type="predicted"/>
<gene>
    <name evidence="1" type="ORF">HRJ34_28795</name>
</gene>
<dbReference type="Gene3D" id="3.30.530.20">
    <property type="match status" value="1"/>
</dbReference>
<sequence>MFEVEHVTWLSAAPLRVWTALSDLAGFARWHPFIRLSGAAVEGGAIGYTFNTTFLRNAMTAPATITHCRKPEEIGWKTGMPGLLMFEEAFRIDAITSGTQMRHSTRCWGPFSRVATSKLKGRILASMEEADRAFERYLRPGAPLGRRQSRVDRRIAKRKAH</sequence>
<keyword evidence="1" id="KW-0614">Plasmid</keyword>
<evidence type="ECO:0000313" key="1">
    <source>
        <dbReference type="EMBL" id="QTH24918.1"/>
    </source>
</evidence>
<dbReference type="SUPFAM" id="SSF55961">
    <property type="entry name" value="Bet v1-like"/>
    <property type="match status" value="1"/>
</dbReference>
<dbReference type="InterPro" id="IPR019587">
    <property type="entry name" value="Polyketide_cyclase/dehydratase"/>
</dbReference>
<dbReference type="InterPro" id="IPR023393">
    <property type="entry name" value="START-like_dom_sf"/>
</dbReference>
<reference evidence="1" key="2">
    <citation type="submission" date="2021-04" db="EMBL/GenBank/DDBJ databases">
        <title>Isolation and genomic analysis of the ibuprofen-degrading bacterium Sphingomonas strain MPO218.</title>
        <authorList>
            <person name="Aulestia M."/>
            <person name="Flores A."/>
            <person name="Mangas E.L."/>
            <person name="Perez-Pulido A.J."/>
            <person name="Santero E."/>
            <person name="Camacho E.M."/>
        </authorList>
    </citation>
    <scope>NUCLEOTIDE SEQUENCE</scope>
    <source>
        <strain evidence="1">MPO218</strain>
        <plasmid evidence="1">pUPO218</plasmid>
    </source>
</reference>
<accession>A0A975D8U1</accession>
<dbReference type="EMBL" id="CP059321">
    <property type="protein sequence ID" value="QTH24918.1"/>
    <property type="molecule type" value="Genomic_DNA"/>
</dbReference>
<dbReference type="Proteomes" id="UP000664914">
    <property type="component" value="Plasmid pUPO218"/>
</dbReference>
<protein>
    <submittedName>
        <fullName evidence="1">SRPBCC family protein</fullName>
    </submittedName>
</protein>
<reference evidence="1" key="1">
    <citation type="submission" date="2020-07" db="EMBL/GenBank/DDBJ databases">
        <authorList>
            <person name="Camacho E."/>
        </authorList>
    </citation>
    <scope>NUCLEOTIDE SEQUENCE</scope>
    <source>
        <strain evidence="1">MPO218</strain>
        <plasmid evidence="1">pUPO218</plasmid>
    </source>
</reference>
<dbReference type="Pfam" id="PF10604">
    <property type="entry name" value="Polyketide_cyc2"/>
    <property type="match status" value="1"/>
</dbReference>
<dbReference type="AlphaFoldDB" id="A0A975D8U1"/>
<evidence type="ECO:0000313" key="2">
    <source>
        <dbReference type="Proteomes" id="UP000664914"/>
    </source>
</evidence>
<geneLocation type="plasmid" evidence="1 2">
    <name>pUPO218</name>
</geneLocation>
<dbReference type="RefSeq" id="WP_208634614.1">
    <property type="nucleotide sequence ID" value="NZ_CP059321.1"/>
</dbReference>